<evidence type="ECO:0000313" key="5">
    <source>
        <dbReference type="EMBL" id="ACN10818.1"/>
    </source>
</evidence>
<dbReference type="PANTHER" id="PTHR14024:SF11">
    <property type="entry name" value="PERILIPIN-3"/>
    <property type="match status" value="1"/>
</dbReference>
<dbReference type="PANTHER" id="PTHR14024">
    <property type="entry name" value="PERILIPIN"/>
    <property type="match status" value="1"/>
</dbReference>
<keyword evidence="6" id="KW-1185">Reference proteome</keyword>
<protein>
    <recommendedName>
        <fullName evidence="4">Perilipin</fullName>
    </recommendedName>
</protein>
<dbReference type="GeneID" id="100380806"/>
<dbReference type="CTD" id="100380806"/>
<dbReference type="Gene3D" id="3.30.720.170">
    <property type="entry name" value="Perilipin, alpha-beta domain"/>
    <property type="match status" value="1"/>
</dbReference>
<evidence type="ECO:0000313" key="6">
    <source>
        <dbReference type="Proteomes" id="UP001652741"/>
    </source>
</evidence>
<gene>
    <name evidence="5" type="primary">M6PBP</name>
    <name evidence="7 8" type="synonym">m6pbp</name>
</gene>
<keyword evidence="5 7" id="KW-0675">Receptor</keyword>
<evidence type="ECO:0000256" key="3">
    <source>
        <dbReference type="ARBA" id="ARBA00022677"/>
    </source>
</evidence>
<dbReference type="PIRSF" id="PIRSF036881">
    <property type="entry name" value="PAT"/>
    <property type="match status" value="1"/>
</dbReference>
<evidence type="ECO:0000256" key="1">
    <source>
        <dbReference type="ARBA" id="ARBA00004502"/>
    </source>
</evidence>
<reference evidence="5" key="3">
    <citation type="submission" date="2010-08" db="EMBL/GenBank/DDBJ databases">
        <authorList>
            <consortium name="cGRASP (B.F. Koop &amp; W.S. Davidson)"/>
        </authorList>
    </citation>
    <scope>NUCLEOTIDE SEQUENCE</scope>
    <source>
        <tissue evidence="5">Brain</tissue>
    </source>
</reference>
<evidence type="ECO:0000256" key="2">
    <source>
        <dbReference type="ARBA" id="ARBA00006311"/>
    </source>
</evidence>
<dbReference type="OMA" id="WKEKQAG"/>
<dbReference type="InterPro" id="IPR004279">
    <property type="entry name" value="Perilipin"/>
</dbReference>
<comment type="similarity">
    <text evidence="2 4">Belongs to the perilipin family.</text>
</comment>
<reference evidence="8" key="4">
    <citation type="submission" date="2025-05" db="UniProtKB">
        <authorList>
            <consortium name="RefSeq"/>
        </authorList>
    </citation>
    <scope>IDENTIFICATION</scope>
</reference>
<evidence type="ECO:0000313" key="7">
    <source>
        <dbReference type="RefSeq" id="NP_001167399.1"/>
    </source>
</evidence>
<dbReference type="GO" id="GO:0019915">
    <property type="term" value="P:lipid storage"/>
    <property type="evidence" value="ECO:0007669"/>
    <property type="project" value="TreeGrafter"/>
</dbReference>
<organism evidence="5">
    <name type="scientific">Salmo salar</name>
    <name type="common">Atlantic salmon</name>
    <dbReference type="NCBI Taxonomy" id="8030"/>
    <lineage>
        <taxon>Eukaryota</taxon>
        <taxon>Metazoa</taxon>
        <taxon>Chordata</taxon>
        <taxon>Craniata</taxon>
        <taxon>Vertebrata</taxon>
        <taxon>Euteleostomi</taxon>
        <taxon>Actinopterygii</taxon>
        <taxon>Neopterygii</taxon>
        <taxon>Teleostei</taxon>
        <taxon>Protacanthopterygii</taxon>
        <taxon>Salmoniformes</taxon>
        <taxon>Salmonidae</taxon>
        <taxon>Salmoninae</taxon>
        <taxon>Salmo</taxon>
    </lineage>
</organism>
<dbReference type="KEGG" id="sasa:100380806"/>
<reference evidence="5 7" key="2">
    <citation type="journal article" date="2010" name="BMC Genomics">
        <title>Salmo salar and Esox lucius full-length cDNA sequences reveal changes in evolutionary pressures on a post-tetraploidization genome.</title>
        <authorList>
            <person name="Leong J.S."/>
            <person name="Jantzen S.G."/>
            <person name="von Schalburg K.R."/>
            <person name="Cooper G.A."/>
            <person name="Messmer A.M."/>
            <person name="Liao N.Y."/>
            <person name="Munro S."/>
            <person name="Moore R."/>
            <person name="Holt R.A."/>
            <person name="Jones S.J."/>
            <person name="Davidson W.S."/>
            <person name="Koop B.F."/>
        </authorList>
    </citation>
    <scope>NUCLEOTIDE SEQUENCE</scope>
    <source>
        <tissue evidence="5">Brain</tissue>
    </source>
</reference>
<proteinExistence type="evidence at transcript level"/>
<dbReference type="RefSeq" id="NP_001167399.1">
    <property type="nucleotide sequence ID" value="NM_001173928.1"/>
</dbReference>
<sequence>MADSEKTEPSAAAIAQPANGDQQSVVSRVGSIPLVSSACGVVSNAYSSTKDSVPLLKGVMDAAESGVRTLGAAATTSSKPLLDRLEPQISVVNQYAMMGLDKVEKLQILQQPADKLVSDTVGMMYQSVSGAKETMTGAVLGAKESITGAVTGAKETMAGAKETMTGAMMAAVFGGVEMTQAAASGWFSSFMGTGVGQMVSSGVGLALSHSENLVDQILPLSDRELAALAEPATGEVATAPVVGSSPSYFIRLGKLSSKVQERALEQSLVRARCARDTTYATITQITSTLDLLENARSTLAAANHQLGGAPEQLLQRWKEWQEKQPKDGQVDGGKMDGPKDQTALEWRTLSMVRGLSDQLRSACSGVVSSAQGLPSAVQDQLANAQKAAEELHSSLGNTSTLTPHLLEQTRYHLTQVRHSLDGVMEYLLNNTPLNWLVGPFAPQLTEKGEDRQAVDKGPQT</sequence>
<reference evidence="5" key="1">
    <citation type="submission" date="2009-02" db="EMBL/GenBank/DDBJ databases">
        <authorList>
            <consortium name="cGRASP (B.F. Koop &amp; W.S. Davidson)"/>
            <person name="Leong J."/>
            <person name="von Schalburg K."/>
            <person name="Cooper G."/>
            <person name="Moore R."/>
            <person name="Holt R."/>
            <person name="Davidson W.S."/>
            <person name="Koop B.F."/>
        </authorList>
    </citation>
    <scope>NUCLEOTIDE SEQUENCE</scope>
    <source>
        <tissue evidence="5">Brain</tissue>
    </source>
</reference>
<name>C0H9U9_SALSA</name>
<dbReference type="GO" id="GO:0010890">
    <property type="term" value="P:positive regulation of triglyceride storage"/>
    <property type="evidence" value="ECO:0007669"/>
    <property type="project" value="TreeGrafter"/>
</dbReference>
<dbReference type="Bgee" id="ENSSSAG00000073462">
    <property type="expression patterns" value="Expressed in midgut and 25 other cell types or tissues"/>
</dbReference>
<dbReference type="STRING" id="8030.ENSSSAP00000097406"/>
<evidence type="ECO:0000256" key="4">
    <source>
        <dbReference type="PIRNR" id="PIRNR036881"/>
    </source>
</evidence>
<dbReference type="RefSeq" id="XP_045561838.1">
    <property type="nucleotide sequence ID" value="XM_045705882.1"/>
</dbReference>
<dbReference type="PaxDb" id="8030-ENSSSAP00000097406"/>
<keyword evidence="3" id="KW-0551">Lipid droplet</keyword>
<dbReference type="GO" id="GO:0005829">
    <property type="term" value="C:cytosol"/>
    <property type="evidence" value="ECO:0007669"/>
    <property type="project" value="TreeGrafter"/>
</dbReference>
<dbReference type="EMBL" id="BT059105">
    <property type="protein sequence ID" value="ACN10818.1"/>
    <property type="molecule type" value="mRNA"/>
</dbReference>
<accession>C0H9U9</accession>
<comment type="subcellular location">
    <subcellularLocation>
        <location evidence="1">Lipid droplet</location>
    </subcellularLocation>
</comment>
<dbReference type="Proteomes" id="UP001652741">
    <property type="component" value="Chromosome ssa23"/>
</dbReference>
<evidence type="ECO:0000313" key="8">
    <source>
        <dbReference type="RefSeq" id="XP_045561838.1"/>
    </source>
</evidence>
<dbReference type="GO" id="GO:0005811">
    <property type="term" value="C:lipid droplet"/>
    <property type="evidence" value="ECO:0007669"/>
    <property type="project" value="UniProtKB-SubCell"/>
</dbReference>
<dbReference type="Pfam" id="PF03036">
    <property type="entry name" value="Perilipin"/>
    <property type="match status" value="1"/>
</dbReference>
<dbReference type="Gene3D" id="1.20.120.340">
    <property type="entry name" value="Flagellar protein FliS"/>
    <property type="match status" value="1"/>
</dbReference>
<dbReference type="SUPFAM" id="SSF109775">
    <property type="entry name" value="Mannose-6-phosphate receptor binding protein 1 (Tip47), C-terminal domain"/>
    <property type="match status" value="1"/>
</dbReference>
<dbReference type="AlphaFoldDB" id="C0H9U9"/>